<comment type="catalytic activity">
    <reaction evidence="4">
        <text>(S)-ureidoglycolate = urea + glyoxylate</text>
        <dbReference type="Rhea" id="RHEA:11304"/>
        <dbReference type="ChEBI" id="CHEBI:16199"/>
        <dbReference type="ChEBI" id="CHEBI:36655"/>
        <dbReference type="ChEBI" id="CHEBI:57296"/>
        <dbReference type="EC" id="4.3.2.3"/>
    </reaction>
</comment>
<dbReference type="PIRSF" id="PIRSF017306">
    <property type="entry name" value="Ureidogly_hydro"/>
    <property type="match status" value="1"/>
</dbReference>
<dbReference type="InterPro" id="IPR047233">
    <property type="entry name" value="UAH_cupin"/>
</dbReference>
<protein>
    <submittedName>
        <fullName evidence="5">Ureidoglycolate lyase</fullName>
    </submittedName>
</protein>
<dbReference type="CDD" id="cd20298">
    <property type="entry name" value="cupin_UAH"/>
    <property type="match status" value="1"/>
</dbReference>
<dbReference type="NCBIfam" id="NF009932">
    <property type="entry name" value="PRK13395.1"/>
    <property type="match status" value="1"/>
</dbReference>
<sequence length="161" mass="17309">MRRLPVEELTPEAFAPFGEVIAPGAAREVWSINAGSARRFHALARAEAVGEGGEVGISLFRAEPCALPISIAMLERHPLGSQAFVPLGPRPWLVVVAASPEATPRAFLAREGAGVNYRRGTWHHTLLALEATSDFLVVDRIGPGHNCDEATLAEPWELALD</sequence>
<evidence type="ECO:0000256" key="2">
    <source>
        <dbReference type="ARBA" id="ARBA00022631"/>
    </source>
</evidence>
<keyword evidence="3 5" id="KW-0456">Lyase</keyword>
<evidence type="ECO:0000256" key="3">
    <source>
        <dbReference type="ARBA" id="ARBA00023239"/>
    </source>
</evidence>
<proteinExistence type="predicted"/>
<keyword evidence="6" id="KW-1185">Reference proteome</keyword>
<dbReference type="EMBL" id="JBBDHC010000006">
    <property type="protein sequence ID" value="MEJ1249137.1"/>
    <property type="molecule type" value="Genomic_DNA"/>
</dbReference>
<evidence type="ECO:0000313" key="5">
    <source>
        <dbReference type="EMBL" id="MEJ1249137.1"/>
    </source>
</evidence>
<dbReference type="InterPro" id="IPR024060">
    <property type="entry name" value="Ureidoglycolate_lyase_dom_sf"/>
</dbReference>
<dbReference type="GO" id="GO:0050385">
    <property type="term" value="F:ureidoglycolate lyase activity"/>
    <property type="evidence" value="ECO:0007669"/>
    <property type="project" value="UniProtKB-EC"/>
</dbReference>
<dbReference type="SUPFAM" id="SSF51182">
    <property type="entry name" value="RmlC-like cupins"/>
    <property type="match status" value="1"/>
</dbReference>
<dbReference type="InterPro" id="IPR007247">
    <property type="entry name" value="Ureidogly_lyase"/>
</dbReference>
<dbReference type="Gene3D" id="2.60.120.480">
    <property type="entry name" value="Ureidoglycolate hydrolase"/>
    <property type="match status" value="1"/>
</dbReference>
<dbReference type="AlphaFoldDB" id="A0AAW9R439"/>
<dbReference type="Pfam" id="PF04115">
    <property type="entry name" value="Ureidogly_lyase"/>
    <property type="match status" value="1"/>
</dbReference>
<evidence type="ECO:0000313" key="6">
    <source>
        <dbReference type="Proteomes" id="UP001364472"/>
    </source>
</evidence>
<dbReference type="InterPro" id="IPR011051">
    <property type="entry name" value="RmlC_Cupin_sf"/>
</dbReference>
<dbReference type="GO" id="GO:0000256">
    <property type="term" value="P:allantoin catabolic process"/>
    <property type="evidence" value="ECO:0007669"/>
    <property type="project" value="InterPro"/>
</dbReference>
<dbReference type="PANTHER" id="PTHR21221:SF1">
    <property type="entry name" value="UREIDOGLYCOLATE LYASE"/>
    <property type="match status" value="1"/>
</dbReference>
<evidence type="ECO:0000256" key="4">
    <source>
        <dbReference type="ARBA" id="ARBA00047684"/>
    </source>
</evidence>
<accession>A0AAW9R439</accession>
<keyword evidence="2" id="KW-0659">Purine metabolism</keyword>
<gene>
    <name evidence="5" type="ORF">WB794_05555</name>
</gene>
<comment type="caution">
    <text evidence="5">The sequence shown here is derived from an EMBL/GenBank/DDBJ whole genome shotgun (WGS) entry which is preliminary data.</text>
</comment>
<evidence type="ECO:0000256" key="1">
    <source>
        <dbReference type="ARBA" id="ARBA00011738"/>
    </source>
</evidence>
<dbReference type="GO" id="GO:0006144">
    <property type="term" value="P:purine nucleobase metabolic process"/>
    <property type="evidence" value="ECO:0007669"/>
    <property type="project" value="UniProtKB-KW"/>
</dbReference>
<dbReference type="Proteomes" id="UP001364472">
    <property type="component" value="Unassembled WGS sequence"/>
</dbReference>
<organism evidence="5 6">
    <name type="scientific">Denitratimonas tolerans</name>
    <dbReference type="NCBI Taxonomy" id="1338420"/>
    <lineage>
        <taxon>Bacteria</taxon>
        <taxon>Pseudomonadati</taxon>
        <taxon>Pseudomonadota</taxon>
        <taxon>Gammaproteobacteria</taxon>
        <taxon>Lysobacterales</taxon>
        <taxon>Lysobacteraceae</taxon>
        <taxon>Denitratimonas</taxon>
    </lineage>
</organism>
<reference evidence="5 6" key="1">
    <citation type="journal article" date="2016" name="Antonie Van Leeuwenhoek">
        <title>Denitratimonas tolerans gen. nov., sp. nov., a denitrifying bacterium isolated from a bioreactor for tannery wastewater treatment.</title>
        <authorList>
            <person name="Han S.I."/>
            <person name="Kim J.O."/>
            <person name="Lee Y.R."/>
            <person name="Ekpeghere K.I."/>
            <person name="Koh S.C."/>
            <person name="Whang K.S."/>
        </authorList>
    </citation>
    <scope>NUCLEOTIDE SEQUENCE [LARGE SCALE GENOMIC DNA]</scope>
    <source>
        <strain evidence="5 6">KACC 17565</strain>
    </source>
</reference>
<name>A0AAW9R439_9GAMM</name>
<comment type="subunit">
    <text evidence="1">Homodimer.</text>
</comment>
<dbReference type="GO" id="GO:0004848">
    <property type="term" value="F:ureidoglycolate hydrolase activity"/>
    <property type="evidence" value="ECO:0007669"/>
    <property type="project" value="InterPro"/>
</dbReference>
<dbReference type="RefSeq" id="WP_337334854.1">
    <property type="nucleotide sequence ID" value="NZ_JBBDHC010000006.1"/>
</dbReference>
<dbReference type="PANTHER" id="PTHR21221">
    <property type="entry name" value="UREIDOGLYCOLATE HYDROLASE"/>
    <property type="match status" value="1"/>
</dbReference>